<evidence type="ECO:0000256" key="3">
    <source>
        <dbReference type="ARBA" id="ARBA00022490"/>
    </source>
</evidence>
<organism evidence="6 7">
    <name type="scientific">Paludibaculum fermentans</name>
    <dbReference type="NCBI Taxonomy" id="1473598"/>
    <lineage>
        <taxon>Bacteria</taxon>
        <taxon>Pseudomonadati</taxon>
        <taxon>Acidobacteriota</taxon>
        <taxon>Terriglobia</taxon>
        <taxon>Bryobacterales</taxon>
        <taxon>Bryobacteraceae</taxon>
        <taxon>Paludibaculum</taxon>
    </lineage>
</organism>
<dbReference type="GO" id="GO:0044780">
    <property type="term" value="P:bacterial-type flagellum assembly"/>
    <property type="evidence" value="ECO:0007669"/>
    <property type="project" value="InterPro"/>
</dbReference>
<evidence type="ECO:0000313" key="6">
    <source>
        <dbReference type="EMBL" id="QOY85526.1"/>
    </source>
</evidence>
<reference evidence="6 7" key="1">
    <citation type="submission" date="2020-10" db="EMBL/GenBank/DDBJ databases">
        <title>Complete genome sequence of Paludibaculum fermentans P105T, a facultatively anaerobic acidobacterium capable of dissimilatory Fe(III) reduction.</title>
        <authorList>
            <person name="Dedysh S.N."/>
            <person name="Beletsky A.V."/>
            <person name="Kulichevskaya I.S."/>
            <person name="Mardanov A.V."/>
            <person name="Ravin N.V."/>
        </authorList>
    </citation>
    <scope>NUCLEOTIDE SEQUENCE [LARGE SCALE GENOMIC DNA]</scope>
    <source>
        <strain evidence="6 7">P105</strain>
    </source>
</reference>
<evidence type="ECO:0000313" key="7">
    <source>
        <dbReference type="Proteomes" id="UP000593892"/>
    </source>
</evidence>
<sequence length="179" mass="19812">MSIDVQDSYFESRILNADGVQLVQIMYQAAIDAAELARQCLRQGDIAARSRAISKAHEIITELEVSLNHEAGGEVSRNLAETYCYLRGRLLAANLEQSDAPLEEVARLLRIIQEAWMACTETVPARPDHLAAPAMDFEPMPEPEPVSDEQYGWSGYSGGYAPSYPPPAEAHEYHVSVSY</sequence>
<dbReference type="PANTHER" id="PTHR34773">
    <property type="entry name" value="FLAGELLAR SECRETION CHAPERONE FLIS"/>
    <property type="match status" value="1"/>
</dbReference>
<dbReference type="PANTHER" id="PTHR34773:SF1">
    <property type="entry name" value="FLAGELLAR SECRETION CHAPERONE FLIS"/>
    <property type="match status" value="1"/>
</dbReference>
<dbReference type="GO" id="GO:0005829">
    <property type="term" value="C:cytosol"/>
    <property type="evidence" value="ECO:0007669"/>
    <property type="project" value="UniProtKB-SubCell"/>
</dbReference>
<evidence type="ECO:0000256" key="4">
    <source>
        <dbReference type="ARBA" id="ARBA00022795"/>
    </source>
</evidence>
<proteinExistence type="inferred from homology"/>
<dbReference type="EMBL" id="CP063849">
    <property type="protein sequence ID" value="QOY85526.1"/>
    <property type="molecule type" value="Genomic_DNA"/>
</dbReference>
<dbReference type="GO" id="GO:0071973">
    <property type="term" value="P:bacterial-type flagellum-dependent cell motility"/>
    <property type="evidence" value="ECO:0007669"/>
    <property type="project" value="TreeGrafter"/>
</dbReference>
<accession>A0A7S7NKW9</accession>
<evidence type="ECO:0000256" key="1">
    <source>
        <dbReference type="ARBA" id="ARBA00004514"/>
    </source>
</evidence>
<dbReference type="RefSeq" id="WP_194447196.1">
    <property type="nucleotide sequence ID" value="NZ_CP063849.1"/>
</dbReference>
<comment type="similarity">
    <text evidence="2">Belongs to the FliS family.</text>
</comment>
<name>A0A7S7NKW9_PALFE</name>
<evidence type="ECO:0000256" key="5">
    <source>
        <dbReference type="ARBA" id="ARBA00023186"/>
    </source>
</evidence>
<keyword evidence="6" id="KW-0966">Cell projection</keyword>
<gene>
    <name evidence="6" type="primary">fliS</name>
    <name evidence="6" type="ORF">IRI77_22160</name>
</gene>
<dbReference type="KEGG" id="pfer:IRI77_22160"/>
<dbReference type="Gene3D" id="1.20.120.340">
    <property type="entry name" value="Flagellar protein FliS"/>
    <property type="match status" value="1"/>
</dbReference>
<dbReference type="InterPro" id="IPR036584">
    <property type="entry name" value="FliS_sf"/>
</dbReference>
<dbReference type="NCBIfam" id="TIGR00208">
    <property type="entry name" value="fliS"/>
    <property type="match status" value="1"/>
</dbReference>
<keyword evidence="4" id="KW-1005">Bacterial flagellum biogenesis</keyword>
<keyword evidence="5" id="KW-0143">Chaperone</keyword>
<dbReference type="Proteomes" id="UP000593892">
    <property type="component" value="Chromosome"/>
</dbReference>
<keyword evidence="6" id="KW-0282">Flagellum</keyword>
<comment type="subcellular location">
    <subcellularLocation>
        <location evidence="1">Cytoplasm</location>
        <location evidence="1">Cytosol</location>
    </subcellularLocation>
</comment>
<keyword evidence="3" id="KW-0963">Cytoplasm</keyword>
<dbReference type="CDD" id="cd16098">
    <property type="entry name" value="FliS"/>
    <property type="match status" value="1"/>
</dbReference>
<protein>
    <submittedName>
        <fullName evidence="6">Flagellar export chaperone FliS</fullName>
    </submittedName>
</protein>
<dbReference type="SUPFAM" id="SSF101116">
    <property type="entry name" value="Flagellar export chaperone FliS"/>
    <property type="match status" value="1"/>
</dbReference>
<keyword evidence="7" id="KW-1185">Reference proteome</keyword>
<dbReference type="InterPro" id="IPR003713">
    <property type="entry name" value="FliS"/>
</dbReference>
<evidence type="ECO:0000256" key="2">
    <source>
        <dbReference type="ARBA" id="ARBA00008787"/>
    </source>
</evidence>
<dbReference type="AlphaFoldDB" id="A0A7S7NKW9"/>
<dbReference type="Pfam" id="PF02561">
    <property type="entry name" value="FliS"/>
    <property type="match status" value="1"/>
</dbReference>
<keyword evidence="6" id="KW-0969">Cilium</keyword>